<evidence type="ECO:0000313" key="1">
    <source>
        <dbReference type="EMBL" id="MFC0843468.1"/>
    </source>
</evidence>
<dbReference type="EMBL" id="JBHMQV010000007">
    <property type="protein sequence ID" value="MFC0843468.1"/>
    <property type="molecule type" value="Genomic_DNA"/>
</dbReference>
<reference evidence="1 2" key="1">
    <citation type="submission" date="2024-09" db="EMBL/GenBank/DDBJ databases">
        <authorList>
            <person name="Sun Q."/>
            <person name="Mori K."/>
        </authorList>
    </citation>
    <scope>NUCLEOTIDE SEQUENCE [LARGE SCALE GENOMIC DNA]</scope>
    <source>
        <strain evidence="1 2">JCM 4557</strain>
    </source>
</reference>
<keyword evidence="2" id="KW-1185">Reference proteome</keyword>
<proteinExistence type="predicted"/>
<dbReference type="Proteomes" id="UP001589887">
    <property type="component" value="Unassembled WGS sequence"/>
</dbReference>
<comment type="caution">
    <text evidence="1">The sequence shown here is derived from an EMBL/GenBank/DDBJ whole genome shotgun (WGS) entry which is preliminary data.</text>
</comment>
<gene>
    <name evidence="1" type="ORF">ACFH04_06930</name>
</gene>
<dbReference type="RefSeq" id="WP_394317244.1">
    <property type="nucleotide sequence ID" value="NZ_JBHMQV010000007.1"/>
</dbReference>
<accession>A0ABV6TCD6</accession>
<protein>
    <submittedName>
        <fullName evidence="1">Uncharacterized protein</fullName>
    </submittedName>
</protein>
<evidence type="ECO:0000313" key="2">
    <source>
        <dbReference type="Proteomes" id="UP001589887"/>
    </source>
</evidence>
<name>A0ABV6TCD6_9ACTN</name>
<sequence>MTHMDTLDVLHNRDAAASPLSRWGTMPTPKRINAAEQRLDLLRPSDALRAIHIDRQISALRALTDSGESEQRKRAAWRTLKADIAAFPQQPLPGLERQ</sequence>
<organism evidence="1 2">
    <name type="scientific">Streptomyces noboritoensis</name>
    <dbReference type="NCBI Taxonomy" id="67337"/>
    <lineage>
        <taxon>Bacteria</taxon>
        <taxon>Bacillati</taxon>
        <taxon>Actinomycetota</taxon>
        <taxon>Actinomycetes</taxon>
        <taxon>Kitasatosporales</taxon>
        <taxon>Streptomycetaceae</taxon>
        <taxon>Streptomyces</taxon>
    </lineage>
</organism>